<protein>
    <submittedName>
        <fullName evidence="1">Phage major tail tube protein</fullName>
    </submittedName>
</protein>
<evidence type="ECO:0000313" key="1">
    <source>
        <dbReference type="EMBL" id="OUY08713.1"/>
    </source>
</evidence>
<dbReference type="NCBIfam" id="TIGR01611">
    <property type="entry name" value="tail_tube"/>
    <property type="match status" value="1"/>
</dbReference>
<organism evidence="1 2">
    <name type="scientific">Acinetobacter populi</name>
    <dbReference type="NCBI Taxonomy" id="1582270"/>
    <lineage>
        <taxon>Bacteria</taxon>
        <taxon>Pseudomonadati</taxon>
        <taxon>Pseudomonadota</taxon>
        <taxon>Gammaproteobacteria</taxon>
        <taxon>Moraxellales</taxon>
        <taxon>Moraxellaceae</taxon>
        <taxon>Acinetobacter</taxon>
    </lineage>
</organism>
<evidence type="ECO:0000313" key="2">
    <source>
        <dbReference type="Proteomes" id="UP000196536"/>
    </source>
</evidence>
<dbReference type="Proteomes" id="UP000196536">
    <property type="component" value="Unassembled WGS sequence"/>
</dbReference>
<reference evidence="1 2" key="1">
    <citation type="submission" date="2017-05" db="EMBL/GenBank/DDBJ databases">
        <title>Acinetobacter populi ANC 5415 (= PBJ7), whole genome shotgun sequencing project.</title>
        <authorList>
            <person name="Nemec A."/>
            <person name="Radolfova-Krizova L."/>
        </authorList>
    </citation>
    <scope>NUCLEOTIDE SEQUENCE [LARGE SCALE GENOMIC DNA]</scope>
    <source>
        <strain evidence="1 2">PBJ7</strain>
    </source>
</reference>
<gene>
    <name evidence="1" type="ORF">CAP51_03620</name>
</gene>
<dbReference type="EMBL" id="NEXX01000001">
    <property type="protein sequence ID" value="OUY08713.1"/>
    <property type="molecule type" value="Genomic_DNA"/>
</dbReference>
<name>A0A1Z9Z2K9_9GAMM</name>
<keyword evidence="2" id="KW-1185">Reference proteome</keyword>
<dbReference type="AlphaFoldDB" id="A0A1Z9Z2K9"/>
<dbReference type="InterPro" id="IPR006498">
    <property type="entry name" value="Tail_tube"/>
</dbReference>
<dbReference type="OrthoDB" id="3078668at2"/>
<dbReference type="RefSeq" id="WP_087619376.1">
    <property type="nucleotide sequence ID" value="NZ_NEXX01000001.1"/>
</dbReference>
<comment type="caution">
    <text evidence="1">The sequence shown here is derived from an EMBL/GenBank/DDBJ whole genome shotgun (WGS) entry which is preliminary data.</text>
</comment>
<sequence length="170" mass="18688">MALPSKLKNLNLFNDAESLLGQVATVTLPKLQRKLEDWRGGGMDGNVKIDLGAGDDGLQLEWTIGGLDLTSIRQFGGSISSVQLRFAGAYQRDDTGTVDAVEVVMRGRHEEIDMGEQKAGDDTEQKMVTHCTYYKLTVNGRVEVEIDVLNMKYIVNGVDILAEQRKALGM</sequence>
<accession>A0A1Z9Z2K9</accession>
<dbReference type="Pfam" id="PF04985">
    <property type="entry name" value="Phage_tube"/>
    <property type="match status" value="1"/>
</dbReference>
<proteinExistence type="predicted"/>